<dbReference type="EMBL" id="JBHTKR010000005">
    <property type="protein sequence ID" value="MFD1195565.1"/>
    <property type="molecule type" value="Genomic_DNA"/>
</dbReference>
<dbReference type="Gene3D" id="2.60.40.2080">
    <property type="match status" value="1"/>
</dbReference>
<evidence type="ECO:0000313" key="2">
    <source>
        <dbReference type="EMBL" id="MFD1195565.1"/>
    </source>
</evidence>
<accession>A0ABW3TFQ9</accession>
<keyword evidence="3" id="KW-1185">Reference proteome</keyword>
<gene>
    <name evidence="2" type="ORF">ACFQ3C_12905</name>
</gene>
<comment type="caution">
    <text evidence="2">The sequence shown here is derived from an EMBL/GenBank/DDBJ whole genome shotgun (WGS) entry which is preliminary data.</text>
</comment>
<sequence>MRRFRNNSIGVDQGEMVLFSDYEHDGEMWTGDGPRHIRSFVHFSEAFVTPPVVHVSMSMWDMSNRANSRADVQASDIAAEGFAIIFRTWGDSKVARVRVSWLAIGERYEPDDWRID</sequence>
<name>A0ABW3TFQ9_9RHOB</name>
<dbReference type="InterPro" id="IPR019019">
    <property type="entry name" value="H-type_lectin_domain"/>
</dbReference>
<dbReference type="SUPFAM" id="SSF141086">
    <property type="entry name" value="Agglutinin HPA-like"/>
    <property type="match status" value="1"/>
</dbReference>
<evidence type="ECO:0000313" key="3">
    <source>
        <dbReference type="Proteomes" id="UP001597151"/>
    </source>
</evidence>
<organism evidence="2 3">
    <name type="scientific">Seohaeicola saemankumensis</name>
    <dbReference type="NCBI Taxonomy" id="481181"/>
    <lineage>
        <taxon>Bacteria</taxon>
        <taxon>Pseudomonadati</taxon>
        <taxon>Pseudomonadota</taxon>
        <taxon>Alphaproteobacteria</taxon>
        <taxon>Rhodobacterales</taxon>
        <taxon>Roseobacteraceae</taxon>
        <taxon>Seohaeicola</taxon>
    </lineage>
</organism>
<dbReference type="RefSeq" id="WP_380792450.1">
    <property type="nucleotide sequence ID" value="NZ_JBHTKR010000005.1"/>
</dbReference>
<evidence type="ECO:0000259" key="1">
    <source>
        <dbReference type="Pfam" id="PF09458"/>
    </source>
</evidence>
<dbReference type="Proteomes" id="UP001597151">
    <property type="component" value="Unassembled WGS sequence"/>
</dbReference>
<protein>
    <submittedName>
        <fullName evidence="2">H-type lectin domain-containing protein</fullName>
    </submittedName>
</protein>
<dbReference type="Pfam" id="PF09458">
    <property type="entry name" value="H_lectin"/>
    <property type="match status" value="1"/>
</dbReference>
<feature type="domain" description="H-type lectin" evidence="1">
    <location>
        <begin position="41"/>
        <end position="104"/>
    </location>
</feature>
<reference evidence="3" key="1">
    <citation type="journal article" date="2019" name="Int. J. Syst. Evol. Microbiol.">
        <title>The Global Catalogue of Microorganisms (GCM) 10K type strain sequencing project: providing services to taxonomists for standard genome sequencing and annotation.</title>
        <authorList>
            <consortium name="The Broad Institute Genomics Platform"/>
            <consortium name="The Broad Institute Genome Sequencing Center for Infectious Disease"/>
            <person name="Wu L."/>
            <person name="Ma J."/>
        </authorList>
    </citation>
    <scope>NUCLEOTIDE SEQUENCE [LARGE SCALE GENOMIC DNA]</scope>
    <source>
        <strain evidence="3">CCUG 55328</strain>
    </source>
</reference>
<dbReference type="InterPro" id="IPR037221">
    <property type="entry name" value="H-type_lectin_dom_sf"/>
</dbReference>
<dbReference type="InterPro" id="IPR052487">
    <property type="entry name" value="Galactose-binding_lectin"/>
</dbReference>
<proteinExistence type="predicted"/>
<dbReference type="PANTHER" id="PTHR46938">
    <property type="entry name" value="DISCOIDIN-1 SUBUNIT A-RELATED-RELATED"/>
    <property type="match status" value="1"/>
</dbReference>